<dbReference type="SMART" id="SM00249">
    <property type="entry name" value="PHD"/>
    <property type="match status" value="4"/>
</dbReference>
<reference evidence="10 11" key="1">
    <citation type="submission" date="2024-01" db="EMBL/GenBank/DDBJ databases">
        <title>The complete chloroplast genome sequence of Lithospermum erythrorhizon: insights into the phylogenetic relationship among Boraginaceae species and the maternal lineages of purple gromwells.</title>
        <authorList>
            <person name="Okada T."/>
            <person name="Watanabe K."/>
        </authorList>
    </citation>
    <scope>NUCLEOTIDE SEQUENCE [LARGE SCALE GENOMIC DNA]</scope>
</reference>
<dbReference type="Pfam" id="PF21743">
    <property type="entry name" value="PTM_DIR17_Tudor"/>
    <property type="match status" value="1"/>
</dbReference>
<dbReference type="InterPro" id="IPR028942">
    <property type="entry name" value="WHIM1_dom"/>
</dbReference>
<dbReference type="InterPro" id="IPR056618">
    <property type="entry name" value="Chromo_PTM"/>
</dbReference>
<evidence type="ECO:0000259" key="9">
    <source>
        <dbReference type="PROSITE" id="PS50827"/>
    </source>
</evidence>
<dbReference type="Pfam" id="PF15612">
    <property type="entry name" value="WHIM1"/>
    <property type="match status" value="1"/>
</dbReference>
<dbReference type="PANTHER" id="PTHR46508">
    <property type="entry name" value="PHD FINGER FAMILY PROTEIN"/>
    <property type="match status" value="1"/>
</dbReference>
<feature type="region of interest" description="Disordered" evidence="7">
    <location>
        <begin position="1384"/>
        <end position="1432"/>
    </location>
</feature>
<feature type="compositionally biased region" description="Polar residues" evidence="7">
    <location>
        <begin position="1384"/>
        <end position="1394"/>
    </location>
</feature>
<evidence type="ECO:0000256" key="6">
    <source>
        <dbReference type="PROSITE-ProRule" id="PRU00146"/>
    </source>
</evidence>
<evidence type="ECO:0000256" key="2">
    <source>
        <dbReference type="ARBA" id="ARBA00022723"/>
    </source>
</evidence>
<dbReference type="EMBL" id="BAABME010001456">
    <property type="protein sequence ID" value="GAA0149721.1"/>
    <property type="molecule type" value="Genomic_DNA"/>
</dbReference>
<dbReference type="Pfam" id="PF24294">
    <property type="entry name" value="Chromo_PTM"/>
    <property type="match status" value="1"/>
</dbReference>
<keyword evidence="2" id="KW-0479">Metal-binding</keyword>
<comment type="caution">
    <text evidence="10">The sequence shown here is derived from an EMBL/GenBank/DDBJ whole genome shotgun (WGS) entry which is preliminary data.</text>
</comment>
<feature type="domain" description="PHD-type" evidence="8">
    <location>
        <begin position="425"/>
        <end position="472"/>
    </location>
</feature>
<keyword evidence="5" id="KW-0539">Nucleus</keyword>
<name>A0AAV3PGB2_LITER</name>
<feature type="region of interest" description="Disordered" evidence="7">
    <location>
        <begin position="405"/>
        <end position="424"/>
    </location>
</feature>
<dbReference type="InterPro" id="IPR011011">
    <property type="entry name" value="Znf_FYVE_PHD"/>
</dbReference>
<dbReference type="CDD" id="cd20401">
    <property type="entry name" value="Tudor_AtPTM-like"/>
    <property type="match status" value="1"/>
</dbReference>
<dbReference type="InterPro" id="IPR001965">
    <property type="entry name" value="Znf_PHD"/>
</dbReference>
<dbReference type="PROSITE" id="PS50016">
    <property type="entry name" value="ZF_PHD_2"/>
    <property type="match status" value="1"/>
</dbReference>
<evidence type="ECO:0000313" key="10">
    <source>
        <dbReference type="EMBL" id="GAA0149721.1"/>
    </source>
</evidence>
<organism evidence="10 11">
    <name type="scientific">Lithospermum erythrorhizon</name>
    <name type="common">Purple gromwell</name>
    <name type="synonym">Lithospermum officinale var. erythrorhizon</name>
    <dbReference type="NCBI Taxonomy" id="34254"/>
    <lineage>
        <taxon>Eukaryota</taxon>
        <taxon>Viridiplantae</taxon>
        <taxon>Streptophyta</taxon>
        <taxon>Embryophyta</taxon>
        <taxon>Tracheophyta</taxon>
        <taxon>Spermatophyta</taxon>
        <taxon>Magnoliopsida</taxon>
        <taxon>eudicotyledons</taxon>
        <taxon>Gunneridae</taxon>
        <taxon>Pentapetalae</taxon>
        <taxon>asterids</taxon>
        <taxon>lamiids</taxon>
        <taxon>Boraginales</taxon>
        <taxon>Boraginaceae</taxon>
        <taxon>Boraginoideae</taxon>
        <taxon>Lithospermeae</taxon>
        <taxon>Lithospermum</taxon>
    </lineage>
</organism>
<dbReference type="CDD" id="cd15532">
    <property type="entry name" value="PHD2_CHD_II"/>
    <property type="match status" value="1"/>
</dbReference>
<feature type="region of interest" description="Disordered" evidence="7">
    <location>
        <begin position="1"/>
        <end position="24"/>
    </location>
</feature>
<dbReference type="PROSITE" id="PS01359">
    <property type="entry name" value="ZF_PHD_1"/>
    <property type="match status" value="1"/>
</dbReference>
<dbReference type="SMART" id="SM00571">
    <property type="entry name" value="DDT"/>
    <property type="match status" value="1"/>
</dbReference>
<proteinExistence type="predicted"/>
<dbReference type="InterPro" id="IPR018501">
    <property type="entry name" value="DDT_dom"/>
</dbReference>
<dbReference type="GO" id="GO:0000785">
    <property type="term" value="C:chromatin"/>
    <property type="evidence" value="ECO:0007669"/>
    <property type="project" value="UniProtKB-ARBA"/>
</dbReference>
<dbReference type="Gene3D" id="3.30.40.10">
    <property type="entry name" value="Zinc/RING finger domain, C3HC4 (zinc finger)"/>
    <property type="match status" value="2"/>
</dbReference>
<dbReference type="InterPro" id="IPR019786">
    <property type="entry name" value="Zinc_finger_PHD-type_CS"/>
</dbReference>
<dbReference type="PANTHER" id="PTHR46508:SF1">
    <property type="entry name" value="PHD FINGER FAMILY PROTEIN"/>
    <property type="match status" value="1"/>
</dbReference>
<keyword evidence="3 6" id="KW-0863">Zinc-finger</keyword>
<accession>A0AAV3PGB2</accession>
<dbReference type="PROSITE" id="PS50827">
    <property type="entry name" value="DDT"/>
    <property type="match status" value="1"/>
</dbReference>
<dbReference type="InterPro" id="IPR019787">
    <property type="entry name" value="Znf_PHD-finger"/>
</dbReference>
<evidence type="ECO:0000256" key="4">
    <source>
        <dbReference type="ARBA" id="ARBA00022833"/>
    </source>
</evidence>
<feature type="domain" description="DDT" evidence="9">
    <location>
        <begin position="210"/>
        <end position="270"/>
    </location>
</feature>
<dbReference type="InterPro" id="IPR047365">
    <property type="entry name" value="Tudor_AtPTM-like"/>
</dbReference>
<keyword evidence="4" id="KW-0862">Zinc</keyword>
<gene>
    <name evidence="10" type="ORF">LIER_08830</name>
</gene>
<protein>
    <submittedName>
        <fullName evidence="10">Uncharacterized protein</fullName>
    </submittedName>
</protein>
<evidence type="ECO:0000256" key="5">
    <source>
        <dbReference type="ARBA" id="ARBA00023242"/>
    </source>
</evidence>
<evidence type="ECO:0000256" key="7">
    <source>
        <dbReference type="SAM" id="MobiDB-lite"/>
    </source>
</evidence>
<dbReference type="SUPFAM" id="SSF57903">
    <property type="entry name" value="FYVE/PHD zinc finger"/>
    <property type="match status" value="2"/>
</dbReference>
<dbReference type="CDD" id="cd15489">
    <property type="entry name" value="PHD_SF"/>
    <property type="match status" value="1"/>
</dbReference>
<evidence type="ECO:0000256" key="3">
    <source>
        <dbReference type="ARBA" id="ARBA00022771"/>
    </source>
</evidence>
<comment type="subcellular location">
    <subcellularLocation>
        <location evidence="1">Nucleus</location>
    </subcellularLocation>
</comment>
<dbReference type="GO" id="GO:0008270">
    <property type="term" value="F:zinc ion binding"/>
    <property type="evidence" value="ECO:0007669"/>
    <property type="project" value="UniProtKB-KW"/>
</dbReference>
<sequence>MEGGGVLGTEQKRRGRKRKNVEVQNVTTDRDGKKRVLAVRSMVYVGRYVKKEFEGSGVFLGKIVYYDSGFYRVDYEDGDCEDLESNEVVEFLVEEIELEGKWLERRKQLDELVLKKYGKEKEKAVDSNADSVNVVDDKADVAPLNVKMSSDGNNCNQAEEKQSDGDCDSNLLSELSEDDQELESISDVVEVPPVPPPELPSSSGNIGIPEQYVSHLLSVYSFLRSFSIQLFLSPFGLDDFVGSLNCTLPNTLLESVHVALMRTLRSHLEKSSSDGSELAAKCLRFLDWTLLDTMTWPIYLVHYFKIMGYANGSEWKDFCYHAMERDYFNLSAGWKLLALQILCDDVLDSEVVRSEIDMREESELGIDSDAAMVMTPSSGPRRVHPRYSKTSACKDQDAMRMMTVNQNTSKVRGQDAESDDEDGNSDECRLCGMDGMLLCCDGCPHSYHSRCIGVSKLSIPEGDWFCPECTMNKVGPITTGEAALKGAEVFGIDAYEQVFVRSCNYLLVLNGSINSNPCLRYYCQQDIPRLLEALNSNVHYISLYREIHKGIVSCWEIPESVLHSMCSTPETGVLDQGCRTSIQSDQLGQNIDTDLLKQSSQTSFNPVMLELTQIHSSANQTSFNLPNHDNYRVVRDVVNGRRDKPAADVLLFMGSSFKVQGYVNNYLHGDFAASAAASLSALTSDEEFVSRSSSVDSRRKVLSANYALQAKAFSAAAIRFFWPHTGKKLVEGPRERCSWCLACKAPVASKRGCLLNAAAILATKGAMKVLATLWPPKNGEGSIPSIATYIMFMEESLSGLTDGPFQGSSFRKQWHKQLEQATSCRVIKTLLLEFEENIRTVAVSGDWVKLVDGWSSESSVVQSGALLSVGSSQKRRPGRRGRKASVVSEVNDDDDSQEILADITWWRGGKLLQFLSQEGTLPHGLVKKAARQGGSRRIPGVYYTEGVETAKRSRRLVWRAAVDMCKNVAQLALQVRYLDIHVKWADLVRPEQSAQEAKGAETESSVFRNALIFDKKIVDNETRYCVAFGSQKHLPSKVIKNVLEKGQTEDGKEKYWFSEFRVPLYLIKEFEINAAKKVLQTGEKSQRTLSKLGKQLKASRKNIFLYLVRKRDNKEKIDCASCQLGVLLGIAVQCSTCQGLCHETCTVSSTVQTSEEVQYMNTCKECYQARAQSENQKNESPTSPLQGSRSAEIPFSYNQGSASTGISRNHVNVKPTKEALPASSSKPKCNWGLIWRRRKGDDKIGEDFVRKNILLKGNPNIHSLKPMCHLCSRPYNRDLMYIHCEACNHWFHADAVGLQEEKICVLLGFKCCKCRRIRSPTCPYSGPDGKQIFGIKKLRVKGPKLENMAVGPIPCSMQKQQDLLPRSEEISYFAYDDPQVISSEVQPQSENHPQSYYDWNPAPVSGPRKLKVRRSAKRENDEDPFTTDGSGYALSSTSFDGQIGNSVAEPSIPLVEWDVSANGFDDNMMFDFDCLDNEDAEFEPQTYFSFNELLSADDGGALQGMELSADATENWEISNSIQGNEHPDSLVYQPGDPVPTDFTTDTVACSICSHRNPPPDHVCQTCGVSIHSHCSPWVEAPSGDGQWWKCGNCREWR</sequence>
<evidence type="ECO:0000313" key="11">
    <source>
        <dbReference type="Proteomes" id="UP001454036"/>
    </source>
</evidence>
<keyword evidence="11" id="KW-1185">Reference proteome</keyword>
<evidence type="ECO:0000256" key="1">
    <source>
        <dbReference type="ARBA" id="ARBA00004123"/>
    </source>
</evidence>
<dbReference type="Pfam" id="PF02791">
    <property type="entry name" value="DDT"/>
    <property type="match status" value="1"/>
</dbReference>
<evidence type="ECO:0000259" key="8">
    <source>
        <dbReference type="PROSITE" id="PS50016"/>
    </source>
</evidence>
<dbReference type="InterPro" id="IPR013083">
    <property type="entry name" value="Znf_RING/FYVE/PHD"/>
</dbReference>
<feature type="region of interest" description="Disordered" evidence="7">
    <location>
        <begin position="1202"/>
        <end position="1225"/>
    </location>
</feature>
<dbReference type="GO" id="GO:0005634">
    <property type="term" value="C:nucleus"/>
    <property type="evidence" value="ECO:0007669"/>
    <property type="project" value="UniProtKB-SubCell"/>
</dbReference>
<dbReference type="Pfam" id="PF00628">
    <property type="entry name" value="PHD"/>
    <property type="match status" value="1"/>
</dbReference>
<dbReference type="Proteomes" id="UP001454036">
    <property type="component" value="Unassembled WGS sequence"/>
</dbReference>